<dbReference type="AlphaFoldDB" id="A0A679JDK4"/>
<accession>A0A679JDK4</accession>
<keyword evidence="1" id="KW-0472">Membrane</keyword>
<gene>
    <name evidence="2" type="ORF">VVAX_04706</name>
</gene>
<protein>
    <recommendedName>
        <fullName evidence="3">Alpha/beta hydrolase</fullName>
    </recommendedName>
</protein>
<proteinExistence type="predicted"/>
<dbReference type="RefSeq" id="WP_339092218.1">
    <property type="nucleotide sequence ID" value="NZ_LR743507.1"/>
</dbReference>
<organism evidence="2">
    <name type="scientific">Variovorax paradoxus</name>
    <dbReference type="NCBI Taxonomy" id="34073"/>
    <lineage>
        <taxon>Bacteria</taxon>
        <taxon>Pseudomonadati</taxon>
        <taxon>Pseudomonadota</taxon>
        <taxon>Betaproteobacteria</taxon>
        <taxon>Burkholderiales</taxon>
        <taxon>Comamonadaceae</taxon>
        <taxon>Variovorax</taxon>
    </lineage>
</organism>
<reference evidence="2" key="1">
    <citation type="submission" date="2019-12" db="EMBL/GenBank/DDBJ databases">
        <authorList>
            <person name="Cremers G."/>
        </authorList>
    </citation>
    <scope>NUCLEOTIDE SEQUENCE</scope>
    <source>
        <strain evidence="2">Vvax</strain>
    </source>
</reference>
<dbReference type="SUPFAM" id="SSF53474">
    <property type="entry name" value="alpha/beta-Hydrolases"/>
    <property type="match status" value="1"/>
</dbReference>
<dbReference type="Gene3D" id="3.40.50.1820">
    <property type="entry name" value="alpha/beta hydrolase"/>
    <property type="match status" value="1"/>
</dbReference>
<evidence type="ECO:0000313" key="2">
    <source>
        <dbReference type="EMBL" id="CAA2108194.1"/>
    </source>
</evidence>
<dbReference type="InterPro" id="IPR029058">
    <property type="entry name" value="AB_hydrolase_fold"/>
</dbReference>
<dbReference type="EMBL" id="LR743507">
    <property type="protein sequence ID" value="CAA2108194.1"/>
    <property type="molecule type" value="Genomic_DNA"/>
</dbReference>
<feature type="transmembrane region" description="Helical" evidence="1">
    <location>
        <begin position="261"/>
        <end position="286"/>
    </location>
</feature>
<name>A0A679JDK4_VARPD</name>
<keyword evidence="1" id="KW-0812">Transmembrane</keyword>
<evidence type="ECO:0008006" key="3">
    <source>
        <dbReference type="Google" id="ProtNLM"/>
    </source>
</evidence>
<evidence type="ECO:0000256" key="1">
    <source>
        <dbReference type="SAM" id="Phobius"/>
    </source>
</evidence>
<sequence length="287" mass="32175">MDVEDLHARLAAAIELVAADDRPAFVRGWIANLPKNEQTAVVALMGILSFNSQLPTKHIVVLLHGIRTAGVWQDAVKRMFEGTNVTVVPLGYGYFDALRFAIPWGRSGAISLVSRELQALKRDYPSSDISVIAHSFGTYIITKVLAPDQGIRLKRLLLCGSIVPTDFAWENVKGKPPRDSIVNDVGTRDIWPVLARTLTWGYGTSGTYGFKQTAVTDRYHDLAHSDFFSELWVRKFWLPFISDGTIHPSDWEKVRPTPPTYLALLGVIQLKYIVMLLLASGGWWLWR</sequence>
<keyword evidence="1" id="KW-1133">Transmembrane helix</keyword>